<name>A0ABP3V7D8_9FLAO</name>
<evidence type="ECO:0000313" key="3">
    <source>
        <dbReference type="Proteomes" id="UP001500736"/>
    </source>
</evidence>
<reference evidence="3" key="1">
    <citation type="journal article" date="2019" name="Int. J. Syst. Evol. Microbiol.">
        <title>The Global Catalogue of Microorganisms (GCM) 10K type strain sequencing project: providing services to taxonomists for standard genome sequencing and annotation.</title>
        <authorList>
            <consortium name="The Broad Institute Genomics Platform"/>
            <consortium name="The Broad Institute Genome Sequencing Center for Infectious Disease"/>
            <person name="Wu L."/>
            <person name="Ma J."/>
        </authorList>
    </citation>
    <scope>NUCLEOTIDE SEQUENCE [LARGE SCALE GENOMIC DNA]</scope>
    <source>
        <strain evidence="3">JCM 15976</strain>
    </source>
</reference>
<keyword evidence="3" id="KW-1185">Reference proteome</keyword>
<dbReference type="Proteomes" id="UP001500736">
    <property type="component" value="Unassembled WGS sequence"/>
</dbReference>
<comment type="caution">
    <text evidence="2">The sequence shown here is derived from an EMBL/GenBank/DDBJ whole genome shotgun (WGS) entry which is preliminary data.</text>
</comment>
<organism evidence="2 3">
    <name type="scientific">Gaetbulibacter jejuensis</name>
    <dbReference type="NCBI Taxonomy" id="584607"/>
    <lineage>
        <taxon>Bacteria</taxon>
        <taxon>Pseudomonadati</taxon>
        <taxon>Bacteroidota</taxon>
        <taxon>Flavobacteriia</taxon>
        <taxon>Flavobacteriales</taxon>
        <taxon>Flavobacteriaceae</taxon>
        <taxon>Gaetbulibacter</taxon>
    </lineage>
</organism>
<feature type="coiled-coil region" evidence="1">
    <location>
        <begin position="180"/>
        <end position="207"/>
    </location>
</feature>
<evidence type="ECO:0000313" key="2">
    <source>
        <dbReference type="EMBL" id="GAA0747363.1"/>
    </source>
</evidence>
<accession>A0ABP3V7D8</accession>
<keyword evidence="1" id="KW-0175">Coiled coil</keyword>
<gene>
    <name evidence="2" type="ORF">GCM10009431_24600</name>
</gene>
<proteinExistence type="predicted"/>
<evidence type="ECO:0000256" key="1">
    <source>
        <dbReference type="SAM" id="Coils"/>
    </source>
</evidence>
<dbReference type="EMBL" id="BAAAGF010000004">
    <property type="protein sequence ID" value="GAA0747363.1"/>
    <property type="molecule type" value="Genomic_DNA"/>
</dbReference>
<protein>
    <recommendedName>
        <fullName evidence="4">Secreted protein</fullName>
    </recommendedName>
</protein>
<evidence type="ECO:0008006" key="4">
    <source>
        <dbReference type="Google" id="ProtNLM"/>
    </source>
</evidence>
<sequence length="301" mass="34817">MYINIENHYVRMKFYKSILLLLAIVCLPSQLFSQESINSYKYIIIPSEYSFLKEKDQYQLNSLTKFLFNKYGYTAFFYEDQFPDDLQSNRCLAMYADVSNEKGLFKTKIKIDLKDCNGRIVYESKVGETREKEFDKAYNLALRDAFETYQHLDYKYEPNAKITSISTQTQSADVVAVEEVQQSKAEIARLQKEIDDLKEAKEKAAKEPKVKAQPVVEAVKHTEPTISELTEVDALYAQPIANGFQVVDMKPSVVMVLLETKKLNVFIVKDQNAIVYKEDGFWYYSSNDGKTVSIKTLNIKF</sequence>